<dbReference type="InterPro" id="IPR029069">
    <property type="entry name" value="HotDog_dom_sf"/>
</dbReference>
<proteinExistence type="predicted"/>
<dbReference type="SUPFAM" id="SSF54637">
    <property type="entry name" value="Thioesterase/thiol ester dehydrase-isomerase"/>
    <property type="match status" value="1"/>
</dbReference>
<accession>A0A7S1XGQ2</accession>
<dbReference type="AlphaFoldDB" id="A0A7S1XGQ2"/>
<dbReference type="GO" id="GO:0047617">
    <property type="term" value="F:fatty acyl-CoA hydrolase activity"/>
    <property type="evidence" value="ECO:0007669"/>
    <property type="project" value="TreeGrafter"/>
</dbReference>
<dbReference type="PANTHER" id="PTHR31793:SF37">
    <property type="entry name" value="ACYL-COA THIOESTER HYDROLASE YBGC"/>
    <property type="match status" value="1"/>
</dbReference>
<keyword evidence="1" id="KW-0378">Hydrolase</keyword>
<dbReference type="CDD" id="cd00586">
    <property type="entry name" value="4HBT"/>
    <property type="match status" value="1"/>
</dbReference>
<dbReference type="InterPro" id="IPR050563">
    <property type="entry name" value="4-hydroxybenzoyl-CoA_TE"/>
</dbReference>
<protein>
    <recommendedName>
        <fullName evidence="2">Thioesterase domain-containing protein</fullName>
    </recommendedName>
</protein>
<dbReference type="Gene3D" id="3.10.129.10">
    <property type="entry name" value="Hotdog Thioesterase"/>
    <property type="match status" value="1"/>
</dbReference>
<name>A0A7S1XGQ2_9RHOD</name>
<evidence type="ECO:0000313" key="3">
    <source>
        <dbReference type="EMBL" id="CAD9236186.1"/>
    </source>
</evidence>
<sequence length="200" mass="22346">MGSEGGPLPGFVANGVLLGTSRRGLGWSGQVRRSAVRPRVFCRSSTGEAGWLVLEKEVLPQDTDYSGFAWHGTYVEYFEEIRCLALRTYGLGYGDFLQSFRLHFALTNMEMQFRRPAKLGSLVLVKGRFGESRNPRLTCECSIVSKEDPSLEYVSATCSLVTITEDFRPARWPKPFAAWYQSYHEASKDGGVVPAITNFL</sequence>
<dbReference type="Pfam" id="PF03061">
    <property type="entry name" value="4HBT"/>
    <property type="match status" value="1"/>
</dbReference>
<dbReference type="EMBL" id="HBGH01014876">
    <property type="protein sequence ID" value="CAD9236186.1"/>
    <property type="molecule type" value="Transcribed_RNA"/>
</dbReference>
<gene>
    <name evidence="3" type="ORF">CCAE0312_LOCUS8278</name>
</gene>
<dbReference type="PANTHER" id="PTHR31793">
    <property type="entry name" value="4-HYDROXYBENZOYL-COA THIOESTERASE FAMILY MEMBER"/>
    <property type="match status" value="1"/>
</dbReference>
<reference evidence="3" key="1">
    <citation type="submission" date="2021-01" db="EMBL/GenBank/DDBJ databases">
        <authorList>
            <person name="Corre E."/>
            <person name="Pelletier E."/>
            <person name="Niang G."/>
            <person name="Scheremetjew M."/>
            <person name="Finn R."/>
            <person name="Kale V."/>
            <person name="Holt S."/>
            <person name="Cochrane G."/>
            <person name="Meng A."/>
            <person name="Brown T."/>
            <person name="Cohen L."/>
        </authorList>
    </citation>
    <scope>NUCLEOTIDE SEQUENCE</scope>
    <source>
        <strain evidence="3">SAG 36.94</strain>
    </source>
</reference>
<dbReference type="InterPro" id="IPR006683">
    <property type="entry name" value="Thioestr_dom"/>
</dbReference>
<organism evidence="3">
    <name type="scientific">Compsopogon caeruleus</name>
    <dbReference type="NCBI Taxonomy" id="31354"/>
    <lineage>
        <taxon>Eukaryota</taxon>
        <taxon>Rhodophyta</taxon>
        <taxon>Compsopogonophyceae</taxon>
        <taxon>Compsopogonales</taxon>
        <taxon>Compsopogonaceae</taxon>
        <taxon>Compsopogon</taxon>
    </lineage>
</organism>
<evidence type="ECO:0000259" key="2">
    <source>
        <dbReference type="Pfam" id="PF03061"/>
    </source>
</evidence>
<feature type="domain" description="Thioesterase" evidence="2">
    <location>
        <begin position="67"/>
        <end position="149"/>
    </location>
</feature>
<evidence type="ECO:0000256" key="1">
    <source>
        <dbReference type="ARBA" id="ARBA00022801"/>
    </source>
</evidence>